<name>M1DW83_SOLTU</name>
<dbReference type="Proteomes" id="UP000011115">
    <property type="component" value="Unassembled WGS sequence"/>
</dbReference>
<dbReference type="InParanoid" id="M1DW83"/>
<dbReference type="EnsemblPlants" id="PGSC0003DMT400095403">
    <property type="protein sequence ID" value="PGSC0003DMT400095403"/>
    <property type="gene ID" value="PGSC0003DMG400044974"/>
</dbReference>
<evidence type="ECO:0000313" key="1">
    <source>
        <dbReference type="EnsemblPlants" id="PGSC0003DMT400095403"/>
    </source>
</evidence>
<dbReference type="Gramene" id="PGSC0003DMT400095403">
    <property type="protein sequence ID" value="PGSC0003DMT400095403"/>
    <property type="gene ID" value="PGSC0003DMG400044974"/>
</dbReference>
<dbReference type="HOGENOM" id="CLU_2162909_0_0_1"/>
<dbReference type="AlphaFoldDB" id="M1DW83"/>
<sequence>MCSYERNGAVRRTAEQFGGICSPRLSAQHVHYHPSLSNLTQQPQIISRPFSDVSQGRPFIRQIAKCLVSLPNVTGSASPVKIPMVVYIAFADMVGDAPLASLDYRGVQGLS</sequence>
<accession>M1DW83</accession>
<reference evidence="2" key="1">
    <citation type="journal article" date="2011" name="Nature">
        <title>Genome sequence and analysis of the tuber crop potato.</title>
        <authorList>
            <consortium name="The Potato Genome Sequencing Consortium"/>
        </authorList>
    </citation>
    <scope>NUCLEOTIDE SEQUENCE [LARGE SCALE GENOMIC DNA]</scope>
    <source>
        <strain evidence="2">cv. DM1-3 516 R44</strain>
    </source>
</reference>
<organism evidence="1 2">
    <name type="scientific">Solanum tuberosum</name>
    <name type="common">Potato</name>
    <dbReference type="NCBI Taxonomy" id="4113"/>
    <lineage>
        <taxon>Eukaryota</taxon>
        <taxon>Viridiplantae</taxon>
        <taxon>Streptophyta</taxon>
        <taxon>Embryophyta</taxon>
        <taxon>Tracheophyta</taxon>
        <taxon>Spermatophyta</taxon>
        <taxon>Magnoliopsida</taxon>
        <taxon>eudicotyledons</taxon>
        <taxon>Gunneridae</taxon>
        <taxon>Pentapetalae</taxon>
        <taxon>asterids</taxon>
        <taxon>lamiids</taxon>
        <taxon>Solanales</taxon>
        <taxon>Solanaceae</taxon>
        <taxon>Solanoideae</taxon>
        <taxon>Solaneae</taxon>
        <taxon>Solanum</taxon>
    </lineage>
</organism>
<dbReference type="PaxDb" id="4113-PGSC0003DMT400095403"/>
<protein>
    <submittedName>
        <fullName evidence="1">Uncharacterized protein</fullName>
    </submittedName>
</protein>
<proteinExistence type="predicted"/>
<reference evidence="1" key="2">
    <citation type="submission" date="2015-06" db="UniProtKB">
        <authorList>
            <consortium name="EnsemblPlants"/>
        </authorList>
    </citation>
    <scope>IDENTIFICATION</scope>
    <source>
        <strain evidence="1">DM1-3 516 R44</strain>
    </source>
</reference>
<keyword evidence="2" id="KW-1185">Reference proteome</keyword>
<evidence type="ECO:0000313" key="2">
    <source>
        <dbReference type="Proteomes" id="UP000011115"/>
    </source>
</evidence>